<dbReference type="GO" id="GO:0060170">
    <property type="term" value="C:ciliary membrane"/>
    <property type="evidence" value="ECO:0007669"/>
    <property type="project" value="UniProtKB-SubCell"/>
</dbReference>
<accession>Q9N2S9</accession>
<evidence type="ECO:0000256" key="16">
    <source>
        <dbReference type="ARBA" id="ARBA00067967"/>
    </source>
</evidence>
<keyword evidence="5 19" id="KW-0812">Transmembrane</keyword>
<dbReference type="InParanoid" id="Q9N2S9"/>
<evidence type="ECO:0000256" key="4">
    <source>
        <dbReference type="ARBA" id="ARBA00022606"/>
    </source>
</evidence>
<evidence type="ECO:0000256" key="11">
    <source>
        <dbReference type="ARBA" id="ARBA00023180"/>
    </source>
</evidence>
<dbReference type="InterPro" id="IPR019428">
    <property type="entry name" value="7TM_GPCR_serpentine_rcpt_Str"/>
</dbReference>
<dbReference type="GO" id="GO:0006935">
    <property type="term" value="P:chemotaxis"/>
    <property type="evidence" value="ECO:0007669"/>
    <property type="project" value="UniProtKB-KW"/>
</dbReference>
<comment type="function">
    <text evidence="13">An odorant receptor which affects chemotaxis to the volatile odorant diacetyl. Specifies AWA neuronal cell fate via the odr-7 pathway.</text>
</comment>
<evidence type="ECO:0000256" key="9">
    <source>
        <dbReference type="ARBA" id="ARBA00023136"/>
    </source>
</evidence>
<keyword evidence="11" id="KW-0325">Glycoprotein</keyword>
<dbReference type="FunCoup" id="Q9N2S9">
    <property type="interactions" value="1"/>
</dbReference>
<keyword evidence="2" id="KW-1003">Cell membrane</keyword>
<evidence type="ECO:0000256" key="7">
    <source>
        <dbReference type="ARBA" id="ARBA00022989"/>
    </source>
</evidence>
<dbReference type="Bgee" id="WBGene00021177">
    <property type="expression patterns" value="Expressed in embryo"/>
</dbReference>
<name>Q9N2S9_CAEEL</name>
<gene>
    <name evidence="20" type="ORF">CELE_Y9C9A.5</name>
    <name evidence="20 22" type="ORF">Y9C9A.5</name>
</gene>
<dbReference type="UCSC" id="Y9C9A.5">
    <property type="organism name" value="c. elegans"/>
</dbReference>
<dbReference type="PANTHER" id="PTHR22943">
    <property type="entry name" value="7-TRANSMEMBRANE DOMAIN RECEPTOR C.ELEGANS"/>
    <property type="match status" value="1"/>
</dbReference>
<reference evidence="20 21" key="1">
    <citation type="journal article" date="1998" name="Science">
        <title>Genome sequence of the nematode C. elegans: a platform for investigating biology.</title>
        <authorList>
            <consortium name="The C. elegans sequencing consortium"/>
            <person name="Sulson J.E."/>
            <person name="Waterston R."/>
        </authorList>
    </citation>
    <scope>NUCLEOTIDE SEQUENCE [LARGE SCALE GENOMIC DNA]</scope>
    <source>
        <strain evidence="20 21">Bristol N2</strain>
    </source>
</reference>
<keyword evidence="4" id="KW-0716">Sensory transduction</keyword>
<feature type="transmembrane region" description="Helical" evidence="19">
    <location>
        <begin position="42"/>
        <end position="67"/>
    </location>
</feature>
<dbReference type="Proteomes" id="UP000001940">
    <property type="component" value="Chromosome IV"/>
</dbReference>
<keyword evidence="9 19" id="KW-0472">Membrane</keyword>
<evidence type="ECO:0000256" key="8">
    <source>
        <dbReference type="ARBA" id="ARBA00023069"/>
    </source>
</evidence>
<evidence type="ECO:0000256" key="17">
    <source>
        <dbReference type="ARBA" id="ARBA00078653"/>
    </source>
</evidence>
<dbReference type="EMBL" id="BX284604">
    <property type="protein sequence ID" value="CCD68689.1"/>
    <property type="molecule type" value="Genomic_DNA"/>
</dbReference>
<evidence type="ECO:0000256" key="13">
    <source>
        <dbReference type="ARBA" id="ARBA00054965"/>
    </source>
</evidence>
<keyword evidence="10 20" id="KW-0675">Receptor</keyword>
<dbReference type="CTD" id="189411"/>
<feature type="transmembrane region" description="Helical" evidence="19">
    <location>
        <begin position="252"/>
        <end position="273"/>
    </location>
</feature>
<dbReference type="OrthoDB" id="5800750at2759"/>
<keyword evidence="3" id="KW-0145">Chemotaxis</keyword>
<evidence type="ECO:0000256" key="15">
    <source>
        <dbReference type="ARBA" id="ARBA00064300"/>
    </source>
</evidence>
<evidence type="ECO:0000256" key="5">
    <source>
        <dbReference type="ARBA" id="ARBA00022692"/>
    </source>
</evidence>
<evidence type="ECO:0000256" key="18">
    <source>
        <dbReference type="ARBA" id="ARBA00082489"/>
    </source>
</evidence>
<organism evidence="20 21">
    <name type="scientific">Caenorhabditis elegans</name>
    <dbReference type="NCBI Taxonomy" id="6239"/>
    <lineage>
        <taxon>Eukaryota</taxon>
        <taxon>Metazoa</taxon>
        <taxon>Ecdysozoa</taxon>
        <taxon>Nematoda</taxon>
        <taxon>Chromadorea</taxon>
        <taxon>Rhabditida</taxon>
        <taxon>Rhabditina</taxon>
        <taxon>Rhabditomorpha</taxon>
        <taxon>Rhabditoidea</taxon>
        <taxon>Rhabditidae</taxon>
        <taxon>Peloderinae</taxon>
        <taxon>Caenorhabditis</taxon>
    </lineage>
</organism>
<evidence type="ECO:0000256" key="10">
    <source>
        <dbReference type="ARBA" id="ARBA00023170"/>
    </source>
</evidence>
<feature type="transmembrane region" description="Helical" evidence="19">
    <location>
        <begin position="87"/>
        <end position="111"/>
    </location>
</feature>
<evidence type="ECO:0000313" key="21">
    <source>
        <dbReference type="Proteomes" id="UP000001940"/>
    </source>
</evidence>
<dbReference type="AlphaFoldDB" id="Q9N2S9"/>
<dbReference type="RefSeq" id="NP_500680.2">
    <property type="nucleotide sequence ID" value="NM_068279.2"/>
</dbReference>
<dbReference type="GO" id="GO:0038022">
    <property type="term" value="F:G protein-coupled olfactory receptor activity"/>
    <property type="evidence" value="ECO:0000318"/>
    <property type="project" value="GO_Central"/>
</dbReference>
<keyword evidence="21" id="KW-1185">Reference proteome</keyword>
<keyword evidence="6" id="KW-0552">Olfaction</keyword>
<evidence type="ECO:0000256" key="19">
    <source>
        <dbReference type="SAM" id="Phobius"/>
    </source>
</evidence>
<dbReference type="SUPFAM" id="SSF81321">
    <property type="entry name" value="Family A G protein-coupled receptor-like"/>
    <property type="match status" value="1"/>
</dbReference>
<evidence type="ECO:0000256" key="3">
    <source>
        <dbReference type="ARBA" id="ARBA00022500"/>
    </source>
</evidence>
<dbReference type="HOGENOM" id="CLU_036335_2_0_1"/>
<dbReference type="PhylomeDB" id="Q9N2S9"/>
<dbReference type="Gene3D" id="1.20.1070.10">
    <property type="entry name" value="Rhodopsin 7-helix transmembrane proteins"/>
    <property type="match status" value="1"/>
</dbReference>
<dbReference type="Pfam" id="PF10326">
    <property type="entry name" value="7TM_GPCR_Str"/>
    <property type="match status" value="1"/>
</dbReference>
<dbReference type="GO" id="GO:0007186">
    <property type="term" value="P:G protein-coupled receptor signaling pathway"/>
    <property type="evidence" value="ECO:0000318"/>
    <property type="project" value="GO_Central"/>
</dbReference>
<dbReference type="GO" id="GO:0005886">
    <property type="term" value="C:plasma membrane"/>
    <property type="evidence" value="ECO:0000318"/>
    <property type="project" value="GO_Central"/>
</dbReference>
<proteinExistence type="inferred from homology"/>
<protein>
    <recommendedName>
        <fullName evidence="16">Serpentine receptor class r-10</fullName>
    </recommendedName>
    <alternativeName>
        <fullName evidence="17">Odorant response abnormal protein 10</fullName>
    </alternativeName>
    <alternativeName>
        <fullName evidence="18">Olfactory receptor 10</fullName>
    </alternativeName>
</protein>
<keyword evidence="7 19" id="KW-1133">Transmembrane helix</keyword>
<dbReference type="PANTHER" id="PTHR22943:SF68">
    <property type="entry name" value="SEVEN TM RECEPTOR"/>
    <property type="match status" value="1"/>
</dbReference>
<dbReference type="AGR" id="WB:WBGene00021177"/>
<evidence type="ECO:0000313" key="20">
    <source>
        <dbReference type="EMBL" id="CCD68689.1"/>
    </source>
</evidence>
<evidence type="ECO:0000256" key="6">
    <source>
        <dbReference type="ARBA" id="ARBA00022725"/>
    </source>
</evidence>
<keyword evidence="8" id="KW-0969">Cilium</keyword>
<feature type="transmembrane region" description="Helical" evidence="19">
    <location>
        <begin position="6"/>
        <end position="30"/>
    </location>
</feature>
<evidence type="ECO:0000313" key="22">
    <source>
        <dbReference type="WormBase" id="Y9C9A.5"/>
    </source>
</evidence>
<dbReference type="GO" id="GO:0042048">
    <property type="term" value="P:olfactory behavior"/>
    <property type="evidence" value="ECO:0000318"/>
    <property type="project" value="GO_Central"/>
</dbReference>
<comment type="similarity">
    <text evidence="14">Belongs to the nematode receptor-like protein str family.</text>
</comment>
<dbReference type="eggNOG" id="ENOG502TH9M">
    <property type="taxonomic scope" value="Eukaryota"/>
</dbReference>
<dbReference type="WormBase" id="Y9C9A.5">
    <property type="protein sequence ID" value="CE35143"/>
    <property type="gene ID" value="WBGene00021177"/>
</dbReference>
<dbReference type="KEGG" id="cel:CELE_Y9C9A.5"/>
<feature type="transmembrane region" description="Helical" evidence="19">
    <location>
        <begin position="131"/>
        <end position="151"/>
    </location>
</feature>
<evidence type="ECO:0000256" key="2">
    <source>
        <dbReference type="ARBA" id="ARBA00022475"/>
    </source>
</evidence>
<evidence type="ECO:0000256" key="14">
    <source>
        <dbReference type="ARBA" id="ARBA00061678"/>
    </source>
</evidence>
<comment type="subunit">
    <text evidence="15">Interacts with odr-4.</text>
</comment>
<keyword evidence="12" id="KW-0966">Cell projection</keyword>
<dbReference type="GeneID" id="189411"/>
<sequence>MFFSKLKYFIQLFSLIFSLISNIILVYLILTKSPKKMGSYKYLLIYFCCFSMLYSILYIIVEPYIHSHGSSYFMMMKLGILKSYPEVGFILILLLCGCFAVSITTISIQFVFRYFAVERKGGLRFFRGKYLIFWFISPLLAGFIWFTLAWFTQYPSPQMNDYISEIVSTNYGANVSDITYCGCVFYPLDETGVPHLDYKHLWAYVGYCITMGTLFLTLVIFGLKTYKLVRELSKHGESEYTYKLQSQLFRALVAQAFIPITFLFLPIGILFTAPLLHFDIEPASFLVTIFYSIYPAVDPLPIIFIVVDYRDGLVELLRYFIGQRNNYITPSTTDHRIASVS</sequence>
<dbReference type="SMR" id="Q9N2S9"/>
<feature type="transmembrane region" description="Helical" evidence="19">
    <location>
        <begin position="201"/>
        <end position="223"/>
    </location>
</feature>
<comment type="subcellular location">
    <subcellularLocation>
        <location evidence="1">Cell projection</location>
        <location evidence="1">Cilium membrane</location>
        <topology evidence="1">Multi-pass membrane protein</topology>
    </subcellularLocation>
</comment>
<feature type="transmembrane region" description="Helical" evidence="19">
    <location>
        <begin position="285"/>
        <end position="307"/>
    </location>
</feature>
<dbReference type="PaxDb" id="6239-Y9C9A.5"/>
<evidence type="ECO:0000256" key="1">
    <source>
        <dbReference type="ARBA" id="ARBA00004272"/>
    </source>
</evidence>
<evidence type="ECO:0000256" key="12">
    <source>
        <dbReference type="ARBA" id="ARBA00023273"/>
    </source>
</evidence>
<dbReference type="FunFam" id="1.20.1070.10:FF:000128">
    <property type="entry name" value="Seven TM Receptor"/>
    <property type="match status" value="1"/>
</dbReference>